<accession>A0A6I6MH05</accession>
<comment type="subunit">
    <text evidence="3 12">Heterodimer of HisH and HisF.</text>
</comment>
<dbReference type="CDD" id="cd01748">
    <property type="entry name" value="GATase1_IGP_Synthase"/>
    <property type="match status" value="1"/>
</dbReference>
<evidence type="ECO:0000256" key="7">
    <source>
        <dbReference type="ARBA" id="ARBA00022962"/>
    </source>
</evidence>
<dbReference type="InterPro" id="IPR017926">
    <property type="entry name" value="GATASE"/>
</dbReference>
<evidence type="ECO:0000256" key="2">
    <source>
        <dbReference type="ARBA" id="ARBA00005091"/>
    </source>
</evidence>
<evidence type="ECO:0000256" key="1">
    <source>
        <dbReference type="ARBA" id="ARBA00004496"/>
    </source>
</evidence>
<keyword evidence="16" id="KW-1185">Reference proteome</keyword>
<name>A0A6I6MH05_9CAUL</name>
<dbReference type="GO" id="GO:0005737">
    <property type="term" value="C:cytoplasm"/>
    <property type="evidence" value="ECO:0007669"/>
    <property type="project" value="UniProtKB-SubCell"/>
</dbReference>
<dbReference type="Gene3D" id="3.40.50.880">
    <property type="match status" value="1"/>
</dbReference>
<organism evidence="15 16">
    <name type="scientific">Terricaulis silvestris</name>
    <dbReference type="NCBI Taxonomy" id="2686094"/>
    <lineage>
        <taxon>Bacteria</taxon>
        <taxon>Pseudomonadati</taxon>
        <taxon>Pseudomonadota</taxon>
        <taxon>Alphaproteobacteria</taxon>
        <taxon>Caulobacterales</taxon>
        <taxon>Caulobacteraceae</taxon>
        <taxon>Terricaulis</taxon>
    </lineage>
</organism>
<evidence type="ECO:0000256" key="8">
    <source>
        <dbReference type="ARBA" id="ARBA00023102"/>
    </source>
</evidence>
<keyword evidence="8 12" id="KW-0368">Histidine biosynthesis</keyword>
<dbReference type="FunFam" id="3.40.50.880:FF:000009">
    <property type="entry name" value="Imidazole glycerol phosphate synthase subunit HisH"/>
    <property type="match status" value="1"/>
</dbReference>
<comment type="subcellular location">
    <subcellularLocation>
        <location evidence="1 12">Cytoplasm</location>
    </subcellularLocation>
</comment>
<dbReference type="EC" id="3.5.1.2" evidence="12"/>
<evidence type="ECO:0000256" key="3">
    <source>
        <dbReference type="ARBA" id="ARBA00011152"/>
    </source>
</evidence>
<dbReference type="GO" id="GO:0000107">
    <property type="term" value="F:imidazoleglycerol-phosphate synthase activity"/>
    <property type="evidence" value="ECO:0007669"/>
    <property type="project" value="UniProtKB-UniRule"/>
</dbReference>
<dbReference type="InterPro" id="IPR010139">
    <property type="entry name" value="Imidazole-glycPsynth_HisH"/>
</dbReference>
<keyword evidence="6 12" id="KW-0378">Hydrolase</keyword>
<feature type="domain" description="Glutamine amidotransferase" evidence="14">
    <location>
        <begin position="16"/>
        <end position="194"/>
    </location>
</feature>
<evidence type="ECO:0000256" key="10">
    <source>
        <dbReference type="ARBA" id="ARBA00047838"/>
    </source>
</evidence>
<dbReference type="GO" id="GO:0000105">
    <property type="term" value="P:L-histidine biosynthetic process"/>
    <property type="evidence" value="ECO:0007669"/>
    <property type="project" value="UniProtKB-UniRule"/>
</dbReference>
<comment type="catalytic activity">
    <reaction evidence="11 12">
        <text>L-glutamine + H2O = L-glutamate + NH4(+)</text>
        <dbReference type="Rhea" id="RHEA:15889"/>
        <dbReference type="ChEBI" id="CHEBI:15377"/>
        <dbReference type="ChEBI" id="CHEBI:28938"/>
        <dbReference type="ChEBI" id="CHEBI:29985"/>
        <dbReference type="ChEBI" id="CHEBI:58359"/>
        <dbReference type="EC" id="3.5.1.2"/>
    </reaction>
</comment>
<evidence type="ECO:0000256" key="6">
    <source>
        <dbReference type="ARBA" id="ARBA00022801"/>
    </source>
</evidence>
<keyword evidence="15" id="KW-0808">Transferase</keyword>
<proteinExistence type="inferred from homology"/>
<evidence type="ECO:0000256" key="12">
    <source>
        <dbReference type="HAMAP-Rule" id="MF_00278"/>
    </source>
</evidence>
<dbReference type="RefSeq" id="WP_158764628.1">
    <property type="nucleotide sequence ID" value="NZ_CP047045.1"/>
</dbReference>
<dbReference type="Pfam" id="PF00117">
    <property type="entry name" value="GATase"/>
    <property type="match status" value="1"/>
</dbReference>
<keyword evidence="7 12" id="KW-0315">Glutamine amidotransferase</keyword>
<dbReference type="SUPFAM" id="SSF52317">
    <property type="entry name" value="Class I glutamine amidotransferase-like"/>
    <property type="match status" value="1"/>
</dbReference>
<sequence length="198" mass="20741">MDVAVIKLGVGNTASVMFALERVGANATLTNDPTQVRDAARVILPGVGAAAAAMRLLNQSGMAEVLRTFARPLLGICLGQQVLYDRSEEGSAAGLGLLPGTVAALEATPQRPAPHMGWSALRIEQHHALLEGVRSGDYAYFVHSYACPADANAIAQAEYGAVFAAAVARDNVFGCQFHPERSGAVGARILRNFLALPC</sequence>
<dbReference type="EMBL" id="CP047045">
    <property type="protein sequence ID" value="QGZ93629.1"/>
    <property type="molecule type" value="Genomic_DNA"/>
</dbReference>
<protein>
    <recommendedName>
        <fullName evidence="12">Imidazole glycerol phosphate synthase subunit HisH</fullName>
        <ecNumber evidence="12">4.3.2.10</ecNumber>
    </recommendedName>
    <alternativeName>
        <fullName evidence="12">IGP synthase glutaminase subunit</fullName>
        <ecNumber evidence="12">3.5.1.2</ecNumber>
    </alternativeName>
    <alternativeName>
        <fullName evidence="12">IGP synthase subunit HisH</fullName>
    </alternativeName>
    <alternativeName>
        <fullName evidence="12">ImGP synthase subunit HisH</fullName>
        <shortName evidence="12">IGPS subunit HisH</shortName>
    </alternativeName>
</protein>
<dbReference type="AlphaFoldDB" id="A0A6I6MH05"/>
<dbReference type="NCBIfam" id="TIGR01855">
    <property type="entry name" value="IMP_synth_hisH"/>
    <property type="match status" value="1"/>
</dbReference>
<evidence type="ECO:0000259" key="14">
    <source>
        <dbReference type="Pfam" id="PF00117"/>
    </source>
</evidence>
<dbReference type="KEGG" id="tsv:DSM104635_00441"/>
<feature type="active site" evidence="12 13">
    <location>
        <position position="180"/>
    </location>
</feature>
<comment type="pathway">
    <text evidence="2 12">Amino-acid biosynthesis; L-histidine biosynthesis; L-histidine from 5-phospho-alpha-D-ribose 1-diphosphate: step 5/9.</text>
</comment>
<dbReference type="InterPro" id="IPR029062">
    <property type="entry name" value="Class_I_gatase-like"/>
</dbReference>
<evidence type="ECO:0000256" key="9">
    <source>
        <dbReference type="ARBA" id="ARBA00023239"/>
    </source>
</evidence>
<dbReference type="PANTHER" id="PTHR42701">
    <property type="entry name" value="IMIDAZOLE GLYCEROL PHOSPHATE SYNTHASE SUBUNIT HISH"/>
    <property type="match status" value="1"/>
</dbReference>
<dbReference type="PROSITE" id="PS51273">
    <property type="entry name" value="GATASE_TYPE_1"/>
    <property type="match status" value="1"/>
</dbReference>
<keyword evidence="9 12" id="KW-0456">Lyase</keyword>
<evidence type="ECO:0000256" key="5">
    <source>
        <dbReference type="ARBA" id="ARBA00022605"/>
    </source>
</evidence>
<dbReference type="HAMAP" id="MF_00278">
    <property type="entry name" value="HisH"/>
    <property type="match status" value="1"/>
</dbReference>
<gene>
    <name evidence="12 15" type="primary">hisH</name>
    <name evidence="15" type="ORF">DSM104635_00441</name>
</gene>
<comment type="function">
    <text evidence="12">IGPS catalyzes the conversion of PRFAR and glutamine to IGP, AICAR and glutamate. The HisH subunit catalyzes the hydrolysis of glutamine to glutamate and ammonia as part of the synthesis of IGP and AICAR. The resulting ammonia molecule is channeled to the active site of HisF.</text>
</comment>
<dbReference type="GO" id="GO:0016829">
    <property type="term" value="F:lyase activity"/>
    <property type="evidence" value="ECO:0007669"/>
    <property type="project" value="UniProtKB-KW"/>
</dbReference>
<reference evidence="16" key="1">
    <citation type="submission" date="2019-12" db="EMBL/GenBank/DDBJ databases">
        <title>Complete genome of Terracaulis silvestris 0127_4.</title>
        <authorList>
            <person name="Vieira S."/>
            <person name="Riedel T."/>
            <person name="Sproer C."/>
            <person name="Pascual J."/>
            <person name="Boedeker C."/>
            <person name="Overmann J."/>
        </authorList>
    </citation>
    <scope>NUCLEOTIDE SEQUENCE [LARGE SCALE GENOMIC DNA]</scope>
    <source>
        <strain evidence="16">0127_4</strain>
    </source>
</reference>
<dbReference type="PANTHER" id="PTHR42701:SF1">
    <property type="entry name" value="IMIDAZOLE GLYCEROL PHOSPHATE SYNTHASE SUBUNIT HISH"/>
    <property type="match status" value="1"/>
</dbReference>
<evidence type="ECO:0000256" key="13">
    <source>
        <dbReference type="PIRSR" id="PIRSR000495-1"/>
    </source>
</evidence>
<dbReference type="Proteomes" id="UP000431269">
    <property type="component" value="Chromosome"/>
</dbReference>
<dbReference type="GO" id="GO:0004359">
    <property type="term" value="F:glutaminase activity"/>
    <property type="evidence" value="ECO:0007669"/>
    <property type="project" value="UniProtKB-EC"/>
</dbReference>
<feature type="active site" description="Nucleophile" evidence="12 13">
    <location>
        <position position="77"/>
    </location>
</feature>
<evidence type="ECO:0000256" key="11">
    <source>
        <dbReference type="ARBA" id="ARBA00049534"/>
    </source>
</evidence>
<dbReference type="PIRSF" id="PIRSF000495">
    <property type="entry name" value="Amidotransf_hisH"/>
    <property type="match status" value="1"/>
</dbReference>
<evidence type="ECO:0000256" key="4">
    <source>
        <dbReference type="ARBA" id="ARBA00022490"/>
    </source>
</evidence>
<keyword evidence="15" id="KW-0328">Glycosyltransferase</keyword>
<comment type="catalytic activity">
    <reaction evidence="10 12">
        <text>5-[(5-phospho-1-deoxy-D-ribulos-1-ylimino)methylamino]-1-(5-phospho-beta-D-ribosyl)imidazole-4-carboxamide + L-glutamine = D-erythro-1-(imidazol-4-yl)glycerol 3-phosphate + 5-amino-1-(5-phospho-beta-D-ribosyl)imidazole-4-carboxamide + L-glutamate + H(+)</text>
        <dbReference type="Rhea" id="RHEA:24793"/>
        <dbReference type="ChEBI" id="CHEBI:15378"/>
        <dbReference type="ChEBI" id="CHEBI:29985"/>
        <dbReference type="ChEBI" id="CHEBI:58278"/>
        <dbReference type="ChEBI" id="CHEBI:58359"/>
        <dbReference type="ChEBI" id="CHEBI:58475"/>
        <dbReference type="ChEBI" id="CHEBI:58525"/>
        <dbReference type="EC" id="4.3.2.10"/>
    </reaction>
</comment>
<keyword evidence="5 12" id="KW-0028">Amino-acid biosynthesis</keyword>
<keyword evidence="4 12" id="KW-0963">Cytoplasm</keyword>
<evidence type="ECO:0000313" key="16">
    <source>
        <dbReference type="Proteomes" id="UP000431269"/>
    </source>
</evidence>
<evidence type="ECO:0000313" key="15">
    <source>
        <dbReference type="EMBL" id="QGZ93629.1"/>
    </source>
</evidence>
<feature type="active site" evidence="12 13">
    <location>
        <position position="178"/>
    </location>
</feature>
<dbReference type="EC" id="4.3.2.10" evidence="12"/>
<dbReference type="UniPathway" id="UPA00031">
    <property type="reaction ID" value="UER00010"/>
</dbReference>